<dbReference type="Pfam" id="PF00561">
    <property type="entry name" value="Abhydrolase_1"/>
    <property type="match status" value="1"/>
</dbReference>
<dbReference type="InterPro" id="IPR029058">
    <property type="entry name" value="AB_hydrolase_fold"/>
</dbReference>
<evidence type="ECO:0000313" key="2">
    <source>
        <dbReference type="EMBL" id="HEG91088.1"/>
    </source>
</evidence>
<sequence>MPVTDLRWALAPDGERLAYEVRAEEPDAPALIALHGVLVGSSNWVHQVLRLPRFHWIVPHIRGHGQSPPPMPRQTIEEAALDALAVLDAEGVERAVVLGNSLGATIGLALALLRPERVRAMVLVEPSLPALVEHEGRSRLAETAAETRRLLAEDRIDEALALFLVPRLGEDWETKAGRRRLDEWRRNLFSTPAWIDAVLAFDPGPVPLAVLDHPTLLVYGAETQPFYRAMTLALAELLPNPEVVEVPNAGHGVPVDNPDAFNELLLSFVDKLNAQ</sequence>
<dbReference type="PANTHER" id="PTHR43798">
    <property type="entry name" value="MONOACYLGLYCEROL LIPASE"/>
    <property type="match status" value="1"/>
</dbReference>
<accession>A0A831WYR3</accession>
<feature type="domain" description="AB hydrolase-1" evidence="1">
    <location>
        <begin position="29"/>
        <end position="130"/>
    </location>
</feature>
<dbReference type="Gene3D" id="3.40.50.1820">
    <property type="entry name" value="alpha/beta hydrolase"/>
    <property type="match status" value="1"/>
</dbReference>
<keyword evidence="2" id="KW-0378">Hydrolase</keyword>
<proteinExistence type="predicted"/>
<evidence type="ECO:0000259" key="1">
    <source>
        <dbReference type="Pfam" id="PF00561"/>
    </source>
</evidence>
<dbReference type="SUPFAM" id="SSF53474">
    <property type="entry name" value="alpha/beta-Hydrolases"/>
    <property type="match status" value="1"/>
</dbReference>
<comment type="caution">
    <text evidence="2">The sequence shown here is derived from an EMBL/GenBank/DDBJ whole genome shotgun (WGS) entry which is preliminary data.</text>
</comment>
<dbReference type="GO" id="GO:0016787">
    <property type="term" value="F:hydrolase activity"/>
    <property type="evidence" value="ECO:0007669"/>
    <property type="project" value="UniProtKB-KW"/>
</dbReference>
<organism evidence="2">
    <name type="scientific">Thermorudis peleae</name>
    <dbReference type="NCBI Taxonomy" id="1382356"/>
    <lineage>
        <taxon>Bacteria</taxon>
        <taxon>Pseudomonadati</taxon>
        <taxon>Thermomicrobiota</taxon>
        <taxon>Thermomicrobia</taxon>
        <taxon>Thermomicrobia incertae sedis</taxon>
        <taxon>Thermorudis</taxon>
    </lineage>
</organism>
<dbReference type="InterPro" id="IPR050266">
    <property type="entry name" value="AB_hydrolase_sf"/>
</dbReference>
<reference evidence="2" key="1">
    <citation type="journal article" date="2020" name="mSystems">
        <title>Genome- and Community-Level Interaction Insights into Carbon Utilization and Element Cycling Functions of Hydrothermarchaeota in Hydrothermal Sediment.</title>
        <authorList>
            <person name="Zhou Z."/>
            <person name="Liu Y."/>
            <person name="Xu W."/>
            <person name="Pan J."/>
            <person name="Luo Z.H."/>
            <person name="Li M."/>
        </authorList>
    </citation>
    <scope>NUCLEOTIDE SEQUENCE [LARGE SCALE GENOMIC DNA]</scope>
    <source>
        <strain evidence="2">SpSt-210</strain>
    </source>
</reference>
<gene>
    <name evidence="2" type="ORF">ENP34_06565</name>
</gene>
<dbReference type="EMBL" id="DSIY01000160">
    <property type="protein sequence ID" value="HEG91088.1"/>
    <property type="molecule type" value="Genomic_DNA"/>
</dbReference>
<dbReference type="AlphaFoldDB" id="A0A831WYR3"/>
<name>A0A831WYR3_9BACT</name>
<dbReference type="PRINTS" id="PR00111">
    <property type="entry name" value="ABHYDROLASE"/>
</dbReference>
<dbReference type="InterPro" id="IPR000073">
    <property type="entry name" value="AB_hydrolase_1"/>
</dbReference>
<protein>
    <submittedName>
        <fullName evidence="2">Alpha/beta fold hydrolase</fullName>
    </submittedName>
</protein>